<dbReference type="AlphaFoldDB" id="A0A2G6MQ34"/>
<comment type="caution">
    <text evidence="2">The sequence shown here is derived from an EMBL/GenBank/DDBJ whole genome shotgun (WGS) entry which is preliminary data.</text>
</comment>
<organism evidence="2 3">
    <name type="scientific">Desulfobacter postgatei</name>
    <dbReference type="NCBI Taxonomy" id="2293"/>
    <lineage>
        <taxon>Bacteria</taxon>
        <taxon>Pseudomonadati</taxon>
        <taxon>Thermodesulfobacteriota</taxon>
        <taxon>Desulfobacteria</taxon>
        <taxon>Desulfobacterales</taxon>
        <taxon>Desulfobacteraceae</taxon>
        <taxon>Desulfobacter</taxon>
    </lineage>
</organism>
<evidence type="ECO:0000313" key="2">
    <source>
        <dbReference type="EMBL" id="PIE62203.1"/>
    </source>
</evidence>
<dbReference type="Proteomes" id="UP000231203">
    <property type="component" value="Unassembled WGS sequence"/>
</dbReference>
<proteinExistence type="predicted"/>
<name>A0A2G6MQ34_9BACT</name>
<evidence type="ECO:0000259" key="1">
    <source>
        <dbReference type="Pfam" id="PF04754"/>
    </source>
</evidence>
<gene>
    <name evidence="2" type="ORF">CSA25_06265</name>
</gene>
<reference evidence="2 3" key="1">
    <citation type="submission" date="2017-10" db="EMBL/GenBank/DDBJ databases">
        <title>Novel microbial diversity and functional potential in the marine mammal oral microbiome.</title>
        <authorList>
            <person name="Dudek N.K."/>
            <person name="Sun C.L."/>
            <person name="Burstein D."/>
            <person name="Kantor R.S."/>
            <person name="Aliaga Goltsman D.S."/>
            <person name="Bik E.M."/>
            <person name="Thomas B.C."/>
            <person name="Banfield J.F."/>
            <person name="Relman D.A."/>
        </authorList>
    </citation>
    <scope>NUCLEOTIDE SEQUENCE [LARGE SCALE GENOMIC DNA]</scope>
    <source>
        <strain evidence="2">DOLJORAL78_47_202</strain>
    </source>
</reference>
<feature type="domain" description="Transposase (putative) YhgA-like" evidence="1">
    <location>
        <begin position="1"/>
        <end position="105"/>
    </location>
</feature>
<dbReference type="InterPro" id="IPR006842">
    <property type="entry name" value="Transposase_31"/>
</dbReference>
<sequence>MVKIWRVGLKQSSNRKRPIIIPLVLYHGRDKWTVDKRFTSLFEGPVDELASYIPDFEMLLYDLSQYSAAQIKGTSMARVTLLLLKHIFEPDISDKLPNIFMLLKDLLFYNTGLQYFEFLIKSEIP</sequence>
<dbReference type="EMBL" id="PDTI01000057">
    <property type="protein sequence ID" value="PIE62203.1"/>
    <property type="molecule type" value="Genomic_DNA"/>
</dbReference>
<dbReference type="Pfam" id="PF04754">
    <property type="entry name" value="Transposase_31"/>
    <property type="match status" value="1"/>
</dbReference>
<evidence type="ECO:0000313" key="3">
    <source>
        <dbReference type="Proteomes" id="UP000231203"/>
    </source>
</evidence>
<protein>
    <recommendedName>
        <fullName evidence="1">Transposase (putative) YhgA-like domain-containing protein</fullName>
    </recommendedName>
</protein>
<accession>A0A2G6MQ34</accession>